<feature type="domain" description="Glycoside hydrolase family 5" evidence="10">
    <location>
        <begin position="31"/>
        <end position="359"/>
    </location>
</feature>
<dbReference type="OMA" id="HFVEEHH"/>
<dbReference type="InterPro" id="IPR017853">
    <property type="entry name" value="GH"/>
</dbReference>
<proteinExistence type="inferred from homology"/>
<evidence type="ECO:0000256" key="9">
    <source>
        <dbReference type="SAM" id="SignalP"/>
    </source>
</evidence>
<dbReference type="InterPro" id="IPR045053">
    <property type="entry name" value="MAN-like"/>
</dbReference>
<evidence type="ECO:0000259" key="10">
    <source>
        <dbReference type="Pfam" id="PF26410"/>
    </source>
</evidence>
<dbReference type="PANTHER" id="PTHR31451">
    <property type="match status" value="1"/>
</dbReference>
<keyword evidence="12" id="KW-1185">Reference proteome</keyword>
<evidence type="ECO:0000256" key="6">
    <source>
        <dbReference type="ARBA" id="ARBA00022729"/>
    </source>
</evidence>
<comment type="similarity">
    <text evidence="3">Belongs to the glycosyl hydrolase 5 (cellulase A) family.</text>
</comment>
<organism evidence="11">
    <name type="scientific">Solanum lycopersicum</name>
    <name type="common">Tomato</name>
    <name type="synonym">Lycopersicon esculentum</name>
    <dbReference type="NCBI Taxonomy" id="4081"/>
    <lineage>
        <taxon>Eukaryota</taxon>
        <taxon>Viridiplantae</taxon>
        <taxon>Streptophyta</taxon>
        <taxon>Embryophyta</taxon>
        <taxon>Tracheophyta</taxon>
        <taxon>Spermatophyta</taxon>
        <taxon>Magnoliopsida</taxon>
        <taxon>eudicotyledons</taxon>
        <taxon>Gunneridae</taxon>
        <taxon>Pentapetalae</taxon>
        <taxon>asterids</taxon>
        <taxon>lamiids</taxon>
        <taxon>Solanales</taxon>
        <taxon>Solanaceae</taxon>
        <taxon>Solanoideae</taxon>
        <taxon>Solaneae</taxon>
        <taxon>Solanum</taxon>
        <taxon>Solanum subgen. Lycopersicon</taxon>
    </lineage>
</organism>
<dbReference type="GO" id="GO:0016985">
    <property type="term" value="F:mannan endo-1,4-beta-mannosidase activity"/>
    <property type="evidence" value="ECO:0000318"/>
    <property type="project" value="GO_Central"/>
</dbReference>
<dbReference type="InParanoid" id="A0A3Q7E908"/>
<dbReference type="PANTHER" id="PTHR31451:SF39">
    <property type="entry name" value="MANNAN ENDO-1,4-BETA-MANNOSIDASE 1"/>
    <property type="match status" value="1"/>
</dbReference>
<reference evidence="11" key="1">
    <citation type="journal article" date="2012" name="Nature">
        <title>The tomato genome sequence provides insights into fleshy fruit evolution.</title>
        <authorList>
            <consortium name="Tomato Genome Consortium"/>
        </authorList>
    </citation>
    <scope>NUCLEOTIDE SEQUENCE [LARGE SCALE GENOMIC DNA]</scope>
    <source>
        <strain evidence="11">cv. Heinz 1706</strain>
    </source>
</reference>
<feature type="domain" description="Glycoside hydrolase family 5" evidence="10">
    <location>
        <begin position="372"/>
        <end position="483"/>
    </location>
</feature>
<evidence type="ECO:0000256" key="4">
    <source>
        <dbReference type="ARBA" id="ARBA00012706"/>
    </source>
</evidence>
<evidence type="ECO:0000256" key="7">
    <source>
        <dbReference type="ARBA" id="ARBA00022801"/>
    </source>
</evidence>
<evidence type="ECO:0000313" key="11">
    <source>
        <dbReference type="EnsemblPlants" id="Solyc01g008710.3.1"/>
    </source>
</evidence>
<dbReference type="GO" id="GO:0000272">
    <property type="term" value="P:polysaccharide catabolic process"/>
    <property type="evidence" value="ECO:0007669"/>
    <property type="project" value="InterPro"/>
</dbReference>
<accession>A0A3Q7E908</accession>
<keyword evidence="8" id="KW-0326">Glycosidase</keyword>
<evidence type="ECO:0000256" key="3">
    <source>
        <dbReference type="ARBA" id="ARBA00005641"/>
    </source>
</evidence>
<keyword evidence="5" id="KW-0964">Secreted</keyword>
<dbReference type="AlphaFoldDB" id="A0A3Q7E908"/>
<dbReference type="Gramene" id="Solyc01g008710.3.1">
    <property type="protein sequence ID" value="Solyc01g008710.3.1"/>
    <property type="gene ID" value="Solyc01g008710.3"/>
</dbReference>
<feature type="signal peptide" evidence="9">
    <location>
        <begin position="1"/>
        <end position="21"/>
    </location>
</feature>
<keyword evidence="6 9" id="KW-0732">Signal</keyword>
<evidence type="ECO:0000256" key="8">
    <source>
        <dbReference type="ARBA" id="ARBA00023295"/>
    </source>
</evidence>
<dbReference type="Proteomes" id="UP000004994">
    <property type="component" value="Chromosome 1"/>
</dbReference>
<dbReference type="STRING" id="4081.A0A3Q7E908"/>
<sequence length="673" mass="76419">MNNSIILIFVAILIIFPNEFSKPTRAFSNNNFVYTDGTHFALNGKSLYINGFNAYWLMYIAYDPSTRIKVTNTFQQASKYKMNVARTWAFSHGGSRPLQSAPGVYNEQMFQGLDFVISEAKKYGIHLIMSLVNNWDAFGGKKQYVEWAVQRGQKLTSDDDFFTNPMVKGFYKNNVKVVLTRVNTITKVAYKDDPTILSWELINEPRCPSDLSGKTFQNWVLEMAGYLKSIDSNHLLEIGLEGFYGNDMRQYNPNSYIFGTNFISNNQVQGIDFTTIHMLPGLTQEAQDKWASQWIQVHIDDSKMLKKPLLIAEFGKSTKTPGYTVAKRDNYFEKIYGTIFNCAKSGGPCGGGLFWQVLGQGINPIKASLDSNFVYIDGTHFALEGKPFYLNGFNSYWLMYMASDPSTRNKVTNIFQQASKYKMNVARTWAFADGGSRPLQSAPGVYNEQMFQNYGIHLILSLVDNFEAFGGKKQYVEWAVQKGQKLTSDDDFFTNPMVKKFYKNYIKIQIISWRLDLKDFMGMTRNNITLIISIMGLILSPTIKLEKLILPQFIFTLINGSTPEAQDNWASQWIQAHIDDSKLLKKPILIGEFGKSSNTTGYNIKKRDNYFGKIYGNIFNCAKNGGPCGGGLFWQLLDQGMENYGDGYEVVLQISPSTDRVILLQSLRLSKLS</sequence>
<dbReference type="InterPro" id="IPR001547">
    <property type="entry name" value="Glyco_hydro_5"/>
</dbReference>
<protein>
    <recommendedName>
        <fullName evidence="4">mannan endo-1,4-beta-mannosidase</fullName>
        <ecNumber evidence="4">3.2.1.78</ecNumber>
    </recommendedName>
</protein>
<evidence type="ECO:0000256" key="2">
    <source>
        <dbReference type="ARBA" id="ARBA00004613"/>
    </source>
</evidence>
<dbReference type="SUPFAM" id="SSF51445">
    <property type="entry name" value="(Trans)glycosidases"/>
    <property type="match status" value="2"/>
</dbReference>
<comment type="catalytic activity">
    <reaction evidence="1">
        <text>Random hydrolysis of (1-&gt;4)-beta-D-mannosidic linkages in mannans, galactomannans and glucomannans.</text>
        <dbReference type="EC" id="3.2.1.78"/>
    </reaction>
</comment>
<evidence type="ECO:0000256" key="5">
    <source>
        <dbReference type="ARBA" id="ARBA00022525"/>
    </source>
</evidence>
<dbReference type="EC" id="3.2.1.78" evidence="4"/>
<evidence type="ECO:0000256" key="1">
    <source>
        <dbReference type="ARBA" id="ARBA00001678"/>
    </source>
</evidence>
<dbReference type="GO" id="GO:0005576">
    <property type="term" value="C:extracellular region"/>
    <property type="evidence" value="ECO:0007669"/>
    <property type="project" value="UniProtKB-SubCell"/>
</dbReference>
<comment type="subcellular location">
    <subcellularLocation>
        <location evidence="2">Secreted</location>
    </subcellularLocation>
</comment>
<evidence type="ECO:0000313" key="12">
    <source>
        <dbReference type="Proteomes" id="UP000004994"/>
    </source>
</evidence>
<dbReference type="Pfam" id="PF26410">
    <property type="entry name" value="GH5_mannosidase"/>
    <property type="match status" value="2"/>
</dbReference>
<dbReference type="EnsemblPlants" id="Solyc01g008710.3.1">
    <property type="protein sequence ID" value="Solyc01g008710.3.1"/>
    <property type="gene ID" value="Solyc01g008710.3"/>
</dbReference>
<name>A0A3Q7E908_SOLLC</name>
<dbReference type="Gene3D" id="3.20.20.80">
    <property type="entry name" value="Glycosidases"/>
    <property type="match status" value="3"/>
</dbReference>
<reference evidence="11" key="2">
    <citation type="submission" date="2019-01" db="UniProtKB">
        <authorList>
            <consortium name="EnsemblPlants"/>
        </authorList>
    </citation>
    <scope>IDENTIFICATION</scope>
    <source>
        <strain evidence="11">cv. Heinz 1706</strain>
    </source>
</reference>
<feature type="chain" id="PRO_5018716127" description="mannan endo-1,4-beta-mannosidase" evidence="9">
    <location>
        <begin position="22"/>
        <end position="673"/>
    </location>
</feature>
<keyword evidence="7" id="KW-0378">Hydrolase</keyword>